<proteinExistence type="predicted"/>
<organism evidence="1">
    <name type="scientific">marine sediment metagenome</name>
    <dbReference type="NCBI Taxonomy" id="412755"/>
    <lineage>
        <taxon>unclassified sequences</taxon>
        <taxon>metagenomes</taxon>
        <taxon>ecological metagenomes</taxon>
    </lineage>
</organism>
<sequence length="45" mass="5070">IIASGADPREYAEGETDRTRFVSLMKPYDEHSLKRALAQCKESQA</sequence>
<protein>
    <submittedName>
        <fullName evidence="1">Uncharacterized protein</fullName>
    </submittedName>
</protein>
<gene>
    <name evidence="1" type="ORF">LCGC14_2569800</name>
</gene>
<dbReference type="EMBL" id="LAZR01042638">
    <property type="protein sequence ID" value="KKL09042.1"/>
    <property type="molecule type" value="Genomic_DNA"/>
</dbReference>
<name>A0A0F9B5F4_9ZZZZ</name>
<evidence type="ECO:0000313" key="1">
    <source>
        <dbReference type="EMBL" id="KKL09042.1"/>
    </source>
</evidence>
<comment type="caution">
    <text evidence="1">The sequence shown here is derived from an EMBL/GenBank/DDBJ whole genome shotgun (WGS) entry which is preliminary data.</text>
</comment>
<dbReference type="AlphaFoldDB" id="A0A0F9B5F4"/>
<feature type="non-terminal residue" evidence="1">
    <location>
        <position position="1"/>
    </location>
</feature>
<reference evidence="1" key="1">
    <citation type="journal article" date="2015" name="Nature">
        <title>Complex archaea that bridge the gap between prokaryotes and eukaryotes.</title>
        <authorList>
            <person name="Spang A."/>
            <person name="Saw J.H."/>
            <person name="Jorgensen S.L."/>
            <person name="Zaremba-Niedzwiedzka K."/>
            <person name="Martijn J."/>
            <person name="Lind A.E."/>
            <person name="van Eijk R."/>
            <person name="Schleper C."/>
            <person name="Guy L."/>
            <person name="Ettema T.J."/>
        </authorList>
    </citation>
    <scope>NUCLEOTIDE SEQUENCE</scope>
</reference>
<accession>A0A0F9B5F4</accession>